<dbReference type="OrthoDB" id="5476461at2"/>
<keyword evidence="2" id="KW-0067">ATP-binding</keyword>
<dbReference type="InterPro" id="IPR027417">
    <property type="entry name" value="P-loop_NTPase"/>
</dbReference>
<name>A0A6P2C203_9ACTN</name>
<proteinExistence type="predicted"/>
<keyword evidence="2" id="KW-0547">Nucleotide-binding</keyword>
<evidence type="ECO:0000259" key="1">
    <source>
        <dbReference type="Pfam" id="PF13191"/>
    </source>
</evidence>
<accession>A0A6P2C203</accession>
<dbReference type="GO" id="GO:0005524">
    <property type="term" value="F:ATP binding"/>
    <property type="evidence" value="ECO:0007669"/>
    <property type="project" value="UniProtKB-KW"/>
</dbReference>
<evidence type="ECO:0000313" key="3">
    <source>
        <dbReference type="Proteomes" id="UP000460272"/>
    </source>
</evidence>
<dbReference type="EMBL" id="RPFW01000002">
    <property type="protein sequence ID" value="TVZ05404.1"/>
    <property type="molecule type" value="Genomic_DNA"/>
</dbReference>
<reference evidence="2 3" key="1">
    <citation type="submission" date="2018-11" db="EMBL/GenBank/DDBJ databases">
        <title>Trebonia kvetii gen.nov., sp.nov., a novel acidophilic actinobacterium, and proposal of the new actinobacterial family Treboniaceae fam. nov.</title>
        <authorList>
            <person name="Rapoport D."/>
            <person name="Sagova-Mareckova M."/>
            <person name="Sedlacek I."/>
            <person name="Provaznik J."/>
            <person name="Kralova S."/>
            <person name="Pavlinic D."/>
            <person name="Benes V."/>
            <person name="Kopecky J."/>
        </authorList>
    </citation>
    <scope>NUCLEOTIDE SEQUENCE [LARGE SCALE GENOMIC DNA]</scope>
    <source>
        <strain evidence="2 3">15Tr583</strain>
    </source>
</reference>
<evidence type="ECO:0000313" key="2">
    <source>
        <dbReference type="EMBL" id="TVZ05404.1"/>
    </source>
</evidence>
<feature type="domain" description="Orc1-like AAA ATPase" evidence="1">
    <location>
        <begin position="67"/>
        <end position="112"/>
    </location>
</feature>
<dbReference type="InterPro" id="IPR041664">
    <property type="entry name" value="AAA_16"/>
</dbReference>
<gene>
    <name evidence="2" type="ORF">EAS64_12665</name>
</gene>
<sequence length="174" mass="18021">MVDRTPLREVENYPPSCASLAPWALVAVIRGGSGGDARKRGGCRADAGPGALWDGVGVGANVVSPVFIGRREELASLASLLDRVDDGEPAFALIGGEAGIGKTRLSRELGRSPRSLLLGQRHLGGPVRGLPVNGQQRDHVELAGLGAGVHLVDVGRARGQADLRRLAEGQSRGA</sequence>
<dbReference type="Pfam" id="PF13191">
    <property type="entry name" value="AAA_16"/>
    <property type="match status" value="1"/>
</dbReference>
<dbReference type="Gene3D" id="3.40.50.300">
    <property type="entry name" value="P-loop containing nucleotide triphosphate hydrolases"/>
    <property type="match status" value="1"/>
</dbReference>
<organism evidence="2 3">
    <name type="scientific">Trebonia kvetii</name>
    <dbReference type="NCBI Taxonomy" id="2480626"/>
    <lineage>
        <taxon>Bacteria</taxon>
        <taxon>Bacillati</taxon>
        <taxon>Actinomycetota</taxon>
        <taxon>Actinomycetes</taxon>
        <taxon>Streptosporangiales</taxon>
        <taxon>Treboniaceae</taxon>
        <taxon>Trebonia</taxon>
    </lineage>
</organism>
<protein>
    <submittedName>
        <fullName evidence="2">ATP-binding protein</fullName>
    </submittedName>
</protein>
<keyword evidence="3" id="KW-1185">Reference proteome</keyword>
<dbReference type="Proteomes" id="UP000460272">
    <property type="component" value="Unassembled WGS sequence"/>
</dbReference>
<comment type="caution">
    <text evidence="2">The sequence shown here is derived from an EMBL/GenBank/DDBJ whole genome shotgun (WGS) entry which is preliminary data.</text>
</comment>
<dbReference type="AlphaFoldDB" id="A0A6P2C203"/>